<evidence type="ECO:0000256" key="1">
    <source>
        <dbReference type="ARBA" id="ARBA00022801"/>
    </source>
</evidence>
<comment type="caution">
    <text evidence="3">The sequence shown here is derived from an EMBL/GenBank/DDBJ whole genome shotgun (WGS) entry which is preliminary data.</text>
</comment>
<dbReference type="PANTHER" id="PTHR36445">
    <property type="entry name" value="GTP CYCLOHYDROLASE MPTA"/>
    <property type="match status" value="1"/>
</dbReference>
<dbReference type="InterPro" id="IPR003801">
    <property type="entry name" value="GTP_cyclohydrolase_FolE2/MptA"/>
</dbReference>
<evidence type="ECO:0000313" key="3">
    <source>
        <dbReference type="EMBL" id="MBK1817353.1"/>
    </source>
</evidence>
<dbReference type="Pfam" id="PF02649">
    <property type="entry name" value="GCHY-1"/>
    <property type="match status" value="1"/>
</dbReference>
<proteinExistence type="inferred from homology"/>
<keyword evidence="1 2" id="KW-0378">Hydrolase</keyword>
<comment type="function">
    <text evidence="2">Converts GTP to 7,8-dihydroneopterin triphosphate.</text>
</comment>
<evidence type="ECO:0000313" key="4">
    <source>
        <dbReference type="Proteomes" id="UP000600139"/>
    </source>
</evidence>
<protein>
    <recommendedName>
        <fullName evidence="2">GTP cyclohydrolase FolE2</fullName>
        <ecNumber evidence="2">3.5.4.16</ecNumber>
    </recommendedName>
</protein>
<organism evidence="3 4">
    <name type="scientific">Luteolibacter yonseiensis</name>
    <dbReference type="NCBI Taxonomy" id="1144680"/>
    <lineage>
        <taxon>Bacteria</taxon>
        <taxon>Pseudomonadati</taxon>
        <taxon>Verrucomicrobiota</taxon>
        <taxon>Verrucomicrobiia</taxon>
        <taxon>Verrucomicrobiales</taxon>
        <taxon>Verrucomicrobiaceae</taxon>
        <taxon>Luteolibacter</taxon>
    </lineage>
</organism>
<sequence>MSKKSTLPDIQATPDTRGLAIDQVGVSDLRYPIQVLDQDGKPFPTVAKIAMSVHLPHHFKGTHMSRFLEVLSKHEGEVTMRTLPEILHDLKKRLDAEEAHIEVAFTYFVTKKAPVSGAPAKVGCDVVFQGTSNGTVDDFVLCVTVPVTTLCPCSKEISEYGAHNQRGYVTLEVRPKAKDGGWELILIEDLIEVAEKSGSAPVYALLKRTDERHVTMQAYDNPVFVEDVVRNAAALLRADSRVASFKVKAVNHESIHDHNAFATIISG</sequence>
<evidence type="ECO:0000256" key="2">
    <source>
        <dbReference type="HAMAP-Rule" id="MF_01527"/>
    </source>
</evidence>
<gene>
    <name evidence="2" type="primary">folE2</name>
    <name evidence="3" type="ORF">JIN84_17160</name>
</gene>
<feature type="site" description="May be catalytically important" evidence="2">
    <location>
        <position position="151"/>
    </location>
</feature>
<dbReference type="GO" id="GO:0003934">
    <property type="term" value="F:GTP cyclohydrolase I activity"/>
    <property type="evidence" value="ECO:0007669"/>
    <property type="project" value="UniProtKB-UniRule"/>
</dbReference>
<comment type="pathway">
    <text evidence="2">Cofactor biosynthesis; 7,8-dihydroneopterin triphosphate biosynthesis; 7,8-dihydroneopterin triphosphate from GTP: step 1/1.</text>
</comment>
<name>A0A934R2T7_9BACT</name>
<keyword evidence="4" id="KW-1185">Reference proteome</keyword>
<dbReference type="RefSeq" id="WP_200352297.1">
    <property type="nucleotide sequence ID" value="NZ_BAABHZ010000001.1"/>
</dbReference>
<dbReference type="NCBIfam" id="NF010200">
    <property type="entry name" value="PRK13674.1-1"/>
    <property type="match status" value="1"/>
</dbReference>
<dbReference type="AlphaFoldDB" id="A0A934R2T7"/>
<dbReference type="PANTHER" id="PTHR36445:SF1">
    <property type="entry name" value="GTP CYCLOHYDROLASE MPTA"/>
    <property type="match status" value="1"/>
</dbReference>
<dbReference type="EMBL" id="JAENIK010000012">
    <property type="protein sequence ID" value="MBK1817353.1"/>
    <property type="molecule type" value="Genomic_DNA"/>
</dbReference>
<accession>A0A934R2T7</accession>
<dbReference type="Gene3D" id="3.10.270.10">
    <property type="entry name" value="Urate Oxidase"/>
    <property type="match status" value="1"/>
</dbReference>
<comment type="catalytic activity">
    <reaction evidence="2">
        <text>GTP + H2O = 7,8-dihydroneopterin 3'-triphosphate + formate + H(+)</text>
        <dbReference type="Rhea" id="RHEA:17473"/>
        <dbReference type="ChEBI" id="CHEBI:15377"/>
        <dbReference type="ChEBI" id="CHEBI:15378"/>
        <dbReference type="ChEBI" id="CHEBI:15740"/>
        <dbReference type="ChEBI" id="CHEBI:37565"/>
        <dbReference type="ChEBI" id="CHEBI:58462"/>
        <dbReference type="EC" id="3.5.4.16"/>
    </reaction>
</comment>
<dbReference type="EC" id="3.5.4.16" evidence="2"/>
<comment type="similarity">
    <text evidence="2">Belongs to the GTP cyclohydrolase IV family.</text>
</comment>
<dbReference type="HAMAP" id="MF_01527_B">
    <property type="entry name" value="GTP_cyclohydrol_B"/>
    <property type="match status" value="1"/>
</dbReference>
<reference evidence="3" key="1">
    <citation type="submission" date="2021-01" db="EMBL/GenBank/DDBJ databases">
        <title>Modified the classification status of verrucomicrobia.</title>
        <authorList>
            <person name="Feng X."/>
        </authorList>
    </citation>
    <scope>NUCLEOTIDE SEQUENCE</scope>
    <source>
        <strain evidence="3">JCM 18052</strain>
    </source>
</reference>
<dbReference type="Proteomes" id="UP000600139">
    <property type="component" value="Unassembled WGS sequence"/>
</dbReference>
<dbReference type="InterPro" id="IPR022838">
    <property type="entry name" value="GTP_cyclohydrolase_FolE2"/>
</dbReference>
<dbReference type="GO" id="GO:0046654">
    <property type="term" value="P:tetrahydrofolate biosynthetic process"/>
    <property type="evidence" value="ECO:0007669"/>
    <property type="project" value="UniProtKB-UniRule"/>
</dbReference>